<keyword evidence="4" id="KW-1185">Reference proteome</keyword>
<dbReference type="GO" id="GO:0000813">
    <property type="term" value="C:ESCRT I complex"/>
    <property type="evidence" value="ECO:0007669"/>
    <property type="project" value="TreeGrafter"/>
</dbReference>
<dbReference type="PANTHER" id="PTHR23306:SF25">
    <property type="entry name" value="TUMOR SUSCEPTIBILITY GENE 101 PROTEIN"/>
    <property type="match status" value="1"/>
</dbReference>
<dbReference type="CDD" id="cd11685">
    <property type="entry name" value="UEV_TSG101-like"/>
    <property type="match status" value="1"/>
</dbReference>
<sequence length="155" mass="17708">VAEDIDTALSYFKSLTPAMNKYVYNDGVTKDLMCLSGTIRTIYNGKAYNTPLSVWLEESYPQSAPIVFVQPTKEMMIVKRTFVSSNGEVQLPYLEEWKQGECDLLSLLQLIAAMFGEYPPFHREHDIYSRPDGSSYLSLPKDDDQPFPQHHETNC</sequence>
<dbReference type="GO" id="GO:0008333">
    <property type="term" value="P:endosome to lysosome transport"/>
    <property type="evidence" value="ECO:0007669"/>
    <property type="project" value="TreeGrafter"/>
</dbReference>
<dbReference type="Ensembl" id="ENSPMGT00000007897.1">
    <property type="protein sequence ID" value="ENSPMGP00000007418.1"/>
    <property type="gene ID" value="ENSPMGG00000006152.1"/>
</dbReference>
<evidence type="ECO:0000259" key="2">
    <source>
        <dbReference type="PROSITE" id="PS51322"/>
    </source>
</evidence>
<name>A0A3B3ZRV8_9GOBI</name>
<evidence type="ECO:0000256" key="1">
    <source>
        <dbReference type="SAM" id="MobiDB-lite"/>
    </source>
</evidence>
<dbReference type="SUPFAM" id="SSF54495">
    <property type="entry name" value="UBC-like"/>
    <property type="match status" value="1"/>
</dbReference>
<feature type="compositionally biased region" description="Basic and acidic residues" evidence="1">
    <location>
        <begin position="140"/>
        <end position="155"/>
    </location>
</feature>
<proteinExistence type="predicted"/>
<dbReference type="Pfam" id="PF05743">
    <property type="entry name" value="UEV"/>
    <property type="match status" value="1"/>
</dbReference>
<dbReference type="Proteomes" id="UP000261520">
    <property type="component" value="Unplaced"/>
</dbReference>
<dbReference type="STRING" id="409849.ENSPMGP00000007418"/>
<organism evidence="3 4">
    <name type="scientific">Periophthalmus magnuspinnatus</name>
    <dbReference type="NCBI Taxonomy" id="409849"/>
    <lineage>
        <taxon>Eukaryota</taxon>
        <taxon>Metazoa</taxon>
        <taxon>Chordata</taxon>
        <taxon>Craniata</taxon>
        <taxon>Vertebrata</taxon>
        <taxon>Euteleostomi</taxon>
        <taxon>Actinopterygii</taxon>
        <taxon>Neopterygii</taxon>
        <taxon>Teleostei</taxon>
        <taxon>Neoteleostei</taxon>
        <taxon>Acanthomorphata</taxon>
        <taxon>Gobiaria</taxon>
        <taxon>Gobiiformes</taxon>
        <taxon>Gobioidei</taxon>
        <taxon>Gobiidae</taxon>
        <taxon>Oxudercinae</taxon>
        <taxon>Periophthalmus</taxon>
    </lineage>
</organism>
<evidence type="ECO:0000313" key="3">
    <source>
        <dbReference type="Ensembl" id="ENSPMGP00000007418.1"/>
    </source>
</evidence>
<dbReference type="InterPro" id="IPR052070">
    <property type="entry name" value="ESCRT-I_UEV_domain"/>
</dbReference>
<dbReference type="Gene3D" id="3.10.110.10">
    <property type="entry name" value="Ubiquitin Conjugating Enzyme"/>
    <property type="match status" value="1"/>
</dbReference>
<feature type="domain" description="UEV" evidence="2">
    <location>
        <begin position="1"/>
        <end position="125"/>
    </location>
</feature>
<dbReference type="PROSITE" id="PS51322">
    <property type="entry name" value="UEV"/>
    <property type="match status" value="1"/>
</dbReference>
<dbReference type="AlphaFoldDB" id="A0A3B3ZRV8"/>
<reference evidence="3" key="2">
    <citation type="submission" date="2025-09" db="UniProtKB">
        <authorList>
            <consortium name="Ensembl"/>
        </authorList>
    </citation>
    <scope>IDENTIFICATION</scope>
</reference>
<protein>
    <recommendedName>
        <fullName evidence="2">UEV domain-containing protein</fullName>
    </recommendedName>
</protein>
<dbReference type="InterPro" id="IPR008883">
    <property type="entry name" value="UEV_N"/>
</dbReference>
<dbReference type="GO" id="GO:0043130">
    <property type="term" value="F:ubiquitin binding"/>
    <property type="evidence" value="ECO:0007669"/>
    <property type="project" value="TreeGrafter"/>
</dbReference>
<dbReference type="InterPro" id="IPR016135">
    <property type="entry name" value="UBQ-conjugating_enzyme/RWD"/>
</dbReference>
<evidence type="ECO:0000313" key="4">
    <source>
        <dbReference type="Proteomes" id="UP000261520"/>
    </source>
</evidence>
<reference evidence="3" key="1">
    <citation type="submission" date="2025-08" db="UniProtKB">
        <authorList>
            <consortium name="Ensembl"/>
        </authorList>
    </citation>
    <scope>IDENTIFICATION</scope>
</reference>
<dbReference type="PANTHER" id="PTHR23306">
    <property type="entry name" value="TUMOR SUSCEPTIBILITY GENE 101 PROTEIN-RELATED"/>
    <property type="match status" value="1"/>
</dbReference>
<feature type="region of interest" description="Disordered" evidence="1">
    <location>
        <begin position="133"/>
        <end position="155"/>
    </location>
</feature>
<dbReference type="GO" id="GO:0015031">
    <property type="term" value="P:protein transport"/>
    <property type="evidence" value="ECO:0007669"/>
    <property type="project" value="InterPro"/>
</dbReference>
<accession>A0A3B3ZRV8</accession>